<gene>
    <name evidence="4" type="ORF">EG028_15270</name>
</gene>
<keyword evidence="3" id="KW-1133">Transmembrane helix</keyword>
<comment type="caution">
    <text evidence="4">The sequence shown here is derived from an EMBL/GenBank/DDBJ whole genome shotgun (WGS) entry which is preliminary data.</text>
</comment>
<keyword evidence="3" id="KW-0472">Membrane</keyword>
<evidence type="ECO:0000256" key="2">
    <source>
        <dbReference type="SAM" id="MobiDB-lite"/>
    </source>
</evidence>
<dbReference type="EMBL" id="RMBX01000007">
    <property type="protein sequence ID" value="RPD40651.1"/>
    <property type="molecule type" value="Genomic_DNA"/>
</dbReference>
<protein>
    <submittedName>
        <fullName evidence="4">Uncharacterized protein</fullName>
    </submittedName>
</protein>
<feature type="region of interest" description="Disordered" evidence="2">
    <location>
        <begin position="306"/>
        <end position="328"/>
    </location>
</feature>
<evidence type="ECO:0000256" key="1">
    <source>
        <dbReference type="SAM" id="Coils"/>
    </source>
</evidence>
<keyword evidence="3" id="KW-0812">Transmembrane</keyword>
<feature type="transmembrane region" description="Helical" evidence="3">
    <location>
        <begin position="48"/>
        <end position="69"/>
    </location>
</feature>
<proteinExistence type="predicted"/>
<accession>A0A3N4MAN9</accession>
<dbReference type="OrthoDB" id="1157971at2"/>
<feature type="transmembrane region" description="Helical" evidence="3">
    <location>
        <begin position="25"/>
        <end position="42"/>
    </location>
</feature>
<dbReference type="RefSeq" id="WP_120517032.1">
    <property type="nucleotide sequence ID" value="NZ_QXZY01000008.1"/>
</dbReference>
<name>A0A3N4MAN9_9BACT</name>
<evidence type="ECO:0000313" key="4">
    <source>
        <dbReference type="EMBL" id="RPD40651.1"/>
    </source>
</evidence>
<dbReference type="AlphaFoldDB" id="A0A3N4MAN9"/>
<dbReference type="Proteomes" id="UP000279089">
    <property type="component" value="Unassembled WGS sequence"/>
</dbReference>
<feature type="coiled-coil region" evidence="1">
    <location>
        <begin position="127"/>
        <end position="154"/>
    </location>
</feature>
<keyword evidence="5" id="KW-1185">Reference proteome</keyword>
<feature type="compositionally biased region" description="Polar residues" evidence="2">
    <location>
        <begin position="319"/>
        <end position="328"/>
    </location>
</feature>
<evidence type="ECO:0000256" key="3">
    <source>
        <dbReference type="SAM" id="Phobius"/>
    </source>
</evidence>
<organism evidence="4 5">
    <name type="scientific">Chitinophaga barathri</name>
    <dbReference type="NCBI Taxonomy" id="1647451"/>
    <lineage>
        <taxon>Bacteria</taxon>
        <taxon>Pseudomonadati</taxon>
        <taxon>Bacteroidota</taxon>
        <taxon>Chitinophagia</taxon>
        <taxon>Chitinophagales</taxon>
        <taxon>Chitinophagaceae</taxon>
        <taxon>Chitinophaga</taxon>
    </lineage>
</organism>
<keyword evidence="1" id="KW-0175">Coiled coil</keyword>
<evidence type="ECO:0000313" key="5">
    <source>
        <dbReference type="Proteomes" id="UP000279089"/>
    </source>
</evidence>
<reference evidence="5" key="1">
    <citation type="submission" date="2018-11" db="EMBL/GenBank/DDBJ databases">
        <title>Chitinophaga lutea sp.nov., isolate from arsenic contaminated soil.</title>
        <authorList>
            <person name="Zong Y."/>
        </authorList>
    </citation>
    <scope>NUCLEOTIDE SEQUENCE [LARGE SCALE GENOMIC DNA]</scope>
    <source>
        <strain evidence="5">YLT18</strain>
    </source>
</reference>
<sequence length="328" mass="37716">METNYFPAESGQKLKSYWNRPGGKFGIFIGLGLLVLVGYYVIPILTKVVWNTLNFGIALVCLGVFLYCVTHRKLRLSLFYLYEWIMKKLVGVVIELDPFLIAEDYIGDMEEQREKLYKQSIDVDAQKEKIDMKIDEKEKDMAQLMSRAKAAQSSNMLPELGNATRQIARIKEYIQQLTPIRDNLARIGDYLTKVHKNSGYMIEDARNELELKKDLYKSVSSGNKALSSALKIFNGDPEKKLMVEQSMEFLKEDIATKLSSMKKAINYSTDFMRSIDLDNATYELQGLQMLESYDPDTTYKLDVQKWEPDNTPRKPGTVPTDNYNNLLD</sequence>